<dbReference type="AlphaFoldDB" id="A0A3M7SJL8"/>
<sequence length="97" mass="11511">MDKRFLITKQKMLIISSVENISLMINKFFDLKKLSEAKSNLAKCNLLEEKKFKKILIQEKFFFSSLKNVKIKNSVLSLPEQCIFSTTQRYLHIFNKF</sequence>
<reference evidence="1 2" key="1">
    <citation type="journal article" date="2018" name="Sci. Rep.">
        <title>Genomic signatures of local adaptation to the degree of environmental predictability in rotifers.</title>
        <authorList>
            <person name="Franch-Gras L."/>
            <person name="Hahn C."/>
            <person name="Garcia-Roger E.M."/>
            <person name="Carmona M.J."/>
            <person name="Serra M."/>
            <person name="Gomez A."/>
        </authorList>
    </citation>
    <scope>NUCLEOTIDE SEQUENCE [LARGE SCALE GENOMIC DNA]</scope>
    <source>
        <strain evidence="1">HYR1</strain>
    </source>
</reference>
<accession>A0A3M7SJL8</accession>
<keyword evidence="2" id="KW-1185">Reference proteome</keyword>
<dbReference type="EMBL" id="REGN01001246">
    <property type="protein sequence ID" value="RNA36074.1"/>
    <property type="molecule type" value="Genomic_DNA"/>
</dbReference>
<comment type="caution">
    <text evidence="1">The sequence shown here is derived from an EMBL/GenBank/DDBJ whole genome shotgun (WGS) entry which is preliminary data.</text>
</comment>
<gene>
    <name evidence="1" type="ORF">BpHYR1_052724</name>
</gene>
<dbReference type="Proteomes" id="UP000276133">
    <property type="component" value="Unassembled WGS sequence"/>
</dbReference>
<protein>
    <submittedName>
        <fullName evidence="1">Uncharacterized protein</fullName>
    </submittedName>
</protein>
<evidence type="ECO:0000313" key="1">
    <source>
        <dbReference type="EMBL" id="RNA36074.1"/>
    </source>
</evidence>
<organism evidence="1 2">
    <name type="scientific">Brachionus plicatilis</name>
    <name type="common">Marine rotifer</name>
    <name type="synonym">Brachionus muelleri</name>
    <dbReference type="NCBI Taxonomy" id="10195"/>
    <lineage>
        <taxon>Eukaryota</taxon>
        <taxon>Metazoa</taxon>
        <taxon>Spiralia</taxon>
        <taxon>Gnathifera</taxon>
        <taxon>Rotifera</taxon>
        <taxon>Eurotatoria</taxon>
        <taxon>Monogononta</taxon>
        <taxon>Pseudotrocha</taxon>
        <taxon>Ploima</taxon>
        <taxon>Brachionidae</taxon>
        <taxon>Brachionus</taxon>
    </lineage>
</organism>
<name>A0A3M7SJL8_BRAPC</name>
<evidence type="ECO:0000313" key="2">
    <source>
        <dbReference type="Proteomes" id="UP000276133"/>
    </source>
</evidence>
<proteinExistence type="predicted"/>